<gene>
    <name evidence="12" type="ORF">B0H15DRAFT_267157</name>
</gene>
<dbReference type="GO" id="GO:0016020">
    <property type="term" value="C:membrane"/>
    <property type="evidence" value="ECO:0007669"/>
    <property type="project" value="UniProtKB-SubCell"/>
</dbReference>
<comment type="domain">
    <text evidence="10">The DHHC domain is required for palmitoyltransferase activity.</text>
</comment>
<feature type="domain" description="Palmitoyltransferase DHHC" evidence="11">
    <location>
        <begin position="113"/>
        <end position="284"/>
    </location>
</feature>
<dbReference type="Pfam" id="PF01529">
    <property type="entry name" value="DHHC"/>
    <property type="match status" value="1"/>
</dbReference>
<accession>A0AAD6U5K6</accession>
<feature type="transmembrane region" description="Helical" evidence="10">
    <location>
        <begin position="16"/>
        <end position="36"/>
    </location>
</feature>
<dbReference type="GO" id="GO:0019706">
    <property type="term" value="F:protein-cysteine S-palmitoyltransferase activity"/>
    <property type="evidence" value="ECO:0007669"/>
    <property type="project" value="UniProtKB-EC"/>
</dbReference>
<proteinExistence type="inferred from homology"/>
<feature type="transmembrane region" description="Helical" evidence="10">
    <location>
        <begin position="206"/>
        <end position="227"/>
    </location>
</feature>
<reference evidence="12" key="1">
    <citation type="submission" date="2023-03" db="EMBL/GenBank/DDBJ databases">
        <title>Massive genome expansion in bonnet fungi (Mycena s.s.) driven by repeated elements and novel gene families across ecological guilds.</title>
        <authorList>
            <consortium name="Lawrence Berkeley National Laboratory"/>
            <person name="Harder C.B."/>
            <person name="Miyauchi S."/>
            <person name="Viragh M."/>
            <person name="Kuo A."/>
            <person name="Thoen E."/>
            <person name="Andreopoulos B."/>
            <person name="Lu D."/>
            <person name="Skrede I."/>
            <person name="Drula E."/>
            <person name="Henrissat B."/>
            <person name="Morin E."/>
            <person name="Kohler A."/>
            <person name="Barry K."/>
            <person name="LaButti K."/>
            <person name="Morin E."/>
            <person name="Salamov A."/>
            <person name="Lipzen A."/>
            <person name="Mereny Z."/>
            <person name="Hegedus B."/>
            <person name="Baldrian P."/>
            <person name="Stursova M."/>
            <person name="Weitz H."/>
            <person name="Taylor A."/>
            <person name="Grigoriev I.V."/>
            <person name="Nagy L.G."/>
            <person name="Martin F."/>
            <person name="Kauserud H."/>
        </authorList>
    </citation>
    <scope>NUCLEOTIDE SEQUENCE</scope>
    <source>
        <strain evidence="12">CBHHK173m</strain>
    </source>
</reference>
<evidence type="ECO:0000256" key="6">
    <source>
        <dbReference type="ARBA" id="ARBA00023139"/>
    </source>
</evidence>
<evidence type="ECO:0000256" key="5">
    <source>
        <dbReference type="ARBA" id="ARBA00023136"/>
    </source>
</evidence>
<keyword evidence="7" id="KW-0449">Lipoprotein</keyword>
<keyword evidence="13" id="KW-1185">Reference proteome</keyword>
<comment type="caution">
    <text evidence="12">The sequence shown here is derived from an EMBL/GenBank/DDBJ whole genome shotgun (WGS) entry which is preliminary data.</text>
</comment>
<feature type="transmembrane region" description="Helical" evidence="10">
    <location>
        <begin position="248"/>
        <end position="271"/>
    </location>
</feature>
<keyword evidence="2 10" id="KW-0808">Transferase</keyword>
<feature type="transmembrane region" description="Helical" evidence="10">
    <location>
        <begin position="56"/>
        <end position="79"/>
    </location>
</feature>
<comment type="similarity">
    <text evidence="10">Belongs to the DHHC palmitoyltransferase family.</text>
</comment>
<sequence>MAIFVSGRKGRPRTRVVEFFIQVFVLSVIAYSLYVTTVEIASHSDNWLIIYRGQSVFGGLYLLSVVFLIPRLGIVYVSLTLGRETHNTPKYPLPDKDHLTEPYECVNLDGDLATCTKCSGAWKPPRSFHCSTCGVCRMHFHHHCPWVGNCVTNTRMKTFLSMLLIAPIAFSVSLIPIWHALARHMALALQSSQQDAWAAQFWWDWWGSWIFFGGPLGRWIFGMGLGFHILKAERRDDLPLVEQPNLRLFTICAFGLIFSFFALALALWTIADILRGLTTLDALQERYPNRPSRFVCFPRDNTRDVSRTATAILPGERIYDLGHWVNLRNIFDSEFNNTMGYVWPRLNPFVLDRMQNTIQSE</sequence>
<evidence type="ECO:0000256" key="7">
    <source>
        <dbReference type="ARBA" id="ARBA00023288"/>
    </source>
</evidence>
<evidence type="ECO:0000256" key="2">
    <source>
        <dbReference type="ARBA" id="ARBA00022679"/>
    </source>
</evidence>
<comment type="subcellular location">
    <subcellularLocation>
        <location evidence="1">Membrane</location>
        <topology evidence="1">Multi-pass membrane protein</topology>
    </subcellularLocation>
</comment>
<dbReference type="InterPro" id="IPR039859">
    <property type="entry name" value="PFA4/ZDH16/20/ERF2-like"/>
</dbReference>
<dbReference type="AlphaFoldDB" id="A0AAD6U5K6"/>
<keyword evidence="3 10" id="KW-0812">Transmembrane</keyword>
<keyword evidence="5 10" id="KW-0472">Membrane</keyword>
<name>A0AAD6U5K6_9AGAR</name>
<evidence type="ECO:0000313" key="13">
    <source>
        <dbReference type="Proteomes" id="UP001222325"/>
    </source>
</evidence>
<dbReference type="PANTHER" id="PTHR12246">
    <property type="entry name" value="PALMITOYLTRANSFERASE ZDHHC16"/>
    <property type="match status" value="1"/>
</dbReference>
<evidence type="ECO:0000256" key="10">
    <source>
        <dbReference type="RuleBase" id="RU079119"/>
    </source>
</evidence>
<keyword evidence="8 10" id="KW-0012">Acyltransferase</keyword>
<feature type="transmembrane region" description="Helical" evidence="10">
    <location>
        <begin position="159"/>
        <end position="181"/>
    </location>
</feature>
<dbReference type="EC" id="2.3.1.225" evidence="10"/>
<dbReference type="PROSITE" id="PS50216">
    <property type="entry name" value="DHHC"/>
    <property type="match status" value="1"/>
</dbReference>
<dbReference type="EMBL" id="JARJCN010000023">
    <property type="protein sequence ID" value="KAJ7089697.1"/>
    <property type="molecule type" value="Genomic_DNA"/>
</dbReference>
<evidence type="ECO:0000256" key="8">
    <source>
        <dbReference type="ARBA" id="ARBA00023315"/>
    </source>
</evidence>
<evidence type="ECO:0000256" key="4">
    <source>
        <dbReference type="ARBA" id="ARBA00022989"/>
    </source>
</evidence>
<evidence type="ECO:0000256" key="1">
    <source>
        <dbReference type="ARBA" id="ARBA00004141"/>
    </source>
</evidence>
<evidence type="ECO:0000259" key="11">
    <source>
        <dbReference type="Pfam" id="PF01529"/>
    </source>
</evidence>
<evidence type="ECO:0000313" key="12">
    <source>
        <dbReference type="EMBL" id="KAJ7089697.1"/>
    </source>
</evidence>
<protein>
    <recommendedName>
        <fullName evidence="10">Palmitoyltransferase</fullName>
        <ecNumber evidence="10">2.3.1.225</ecNumber>
    </recommendedName>
</protein>
<keyword evidence="4 10" id="KW-1133">Transmembrane helix</keyword>
<dbReference type="InterPro" id="IPR001594">
    <property type="entry name" value="Palmitoyltrfase_DHHC"/>
</dbReference>
<evidence type="ECO:0000256" key="3">
    <source>
        <dbReference type="ARBA" id="ARBA00022692"/>
    </source>
</evidence>
<evidence type="ECO:0000256" key="9">
    <source>
        <dbReference type="ARBA" id="ARBA00048048"/>
    </source>
</evidence>
<comment type="catalytic activity">
    <reaction evidence="9 10">
        <text>L-cysteinyl-[protein] + hexadecanoyl-CoA = S-hexadecanoyl-L-cysteinyl-[protein] + CoA</text>
        <dbReference type="Rhea" id="RHEA:36683"/>
        <dbReference type="Rhea" id="RHEA-COMP:10131"/>
        <dbReference type="Rhea" id="RHEA-COMP:11032"/>
        <dbReference type="ChEBI" id="CHEBI:29950"/>
        <dbReference type="ChEBI" id="CHEBI:57287"/>
        <dbReference type="ChEBI" id="CHEBI:57379"/>
        <dbReference type="ChEBI" id="CHEBI:74151"/>
        <dbReference type="EC" id="2.3.1.225"/>
    </reaction>
</comment>
<keyword evidence="6" id="KW-0564">Palmitate</keyword>
<dbReference type="Proteomes" id="UP001222325">
    <property type="component" value="Unassembled WGS sequence"/>
</dbReference>
<organism evidence="12 13">
    <name type="scientific">Mycena belliarum</name>
    <dbReference type="NCBI Taxonomy" id="1033014"/>
    <lineage>
        <taxon>Eukaryota</taxon>
        <taxon>Fungi</taxon>
        <taxon>Dikarya</taxon>
        <taxon>Basidiomycota</taxon>
        <taxon>Agaricomycotina</taxon>
        <taxon>Agaricomycetes</taxon>
        <taxon>Agaricomycetidae</taxon>
        <taxon>Agaricales</taxon>
        <taxon>Marasmiineae</taxon>
        <taxon>Mycenaceae</taxon>
        <taxon>Mycena</taxon>
    </lineage>
</organism>